<sequence length="370" mass="42937">MSLIVWIFDWMCFTGHFMWEAGHSCLNVFILVSILTLLTGYLYTNVRENNSGGQMVVTSSPEHQINSPTECDYSTAREKKTQSDSVTFKETLTTAVTNCPDGGDTVHRMKMVELCVQDKDNGRLSRRNQSNTSRASDQSFTSADEDLYCDLYDIELDSNMYHQPSLYTDGGYPDCFVENLKKDTSFELRKIVFKVMVTGRELPCWINTEETLQLFQEGYAWINQWNFEYRSGGNPVEKLQASLDVFLKKWALICNLEPQHARERVCENMLKSKEIEERICEALKFLMLCKSIQMYNRMGDREDVPVFCTVLFARSTSHHPYHFMINHLNILGLDSRLKQMEVELLLYALFSRAADIKMNYIESCQHSVYR</sequence>
<evidence type="ECO:0000256" key="4">
    <source>
        <dbReference type="SAM" id="Phobius"/>
    </source>
</evidence>
<dbReference type="Proteomes" id="UP001369086">
    <property type="component" value="Unassembled WGS sequence"/>
</dbReference>
<gene>
    <name evidence="5" type="ORF">HHUSO_G4437</name>
</gene>
<name>A0ABR1A543_HUSHU</name>
<reference evidence="5 6" key="1">
    <citation type="submission" date="2021-05" db="EMBL/GenBank/DDBJ databases">
        <authorList>
            <person name="Zahm M."/>
            <person name="Klopp C."/>
            <person name="Cabau C."/>
            <person name="Kuhl H."/>
            <person name="Suciu R."/>
            <person name="Ciorpac M."/>
            <person name="Holostenco D."/>
            <person name="Gessner J."/>
            <person name="Wuertz S."/>
            <person name="Hohne C."/>
            <person name="Stock M."/>
            <person name="Gislard M."/>
            <person name="Lluch J."/>
            <person name="Milhes M."/>
            <person name="Lampietro C."/>
            <person name="Lopez Roques C."/>
            <person name="Donnadieu C."/>
            <person name="Du K."/>
            <person name="Schartl M."/>
            <person name="Guiguen Y."/>
        </authorList>
    </citation>
    <scope>NUCLEOTIDE SEQUENCE [LARGE SCALE GENOMIC DNA]</scope>
    <source>
        <strain evidence="5">Hh-F2</strain>
        <tissue evidence="5">Blood</tissue>
    </source>
</reference>
<keyword evidence="4" id="KW-0472">Membrane</keyword>
<keyword evidence="4" id="KW-1133">Transmembrane helix</keyword>
<organism evidence="5 6">
    <name type="scientific">Huso huso</name>
    <name type="common">Beluga</name>
    <name type="synonym">Acipenser huso</name>
    <dbReference type="NCBI Taxonomy" id="61971"/>
    <lineage>
        <taxon>Eukaryota</taxon>
        <taxon>Metazoa</taxon>
        <taxon>Chordata</taxon>
        <taxon>Craniata</taxon>
        <taxon>Vertebrata</taxon>
        <taxon>Euteleostomi</taxon>
        <taxon>Actinopterygii</taxon>
        <taxon>Chondrostei</taxon>
        <taxon>Acipenseriformes</taxon>
        <taxon>Acipenseridae</taxon>
        <taxon>Huso</taxon>
    </lineage>
</organism>
<dbReference type="PRINTS" id="PR02055">
    <property type="entry name" value="PROTEINF105"/>
</dbReference>
<dbReference type="InterPro" id="IPR023235">
    <property type="entry name" value="FAM105"/>
</dbReference>
<keyword evidence="6" id="KW-1185">Reference proteome</keyword>
<dbReference type="PANTHER" id="PTHR33662">
    <property type="entry name" value="OTU DEUBIQUITINASE WITH LINEAR LINKAGE-SPECIFICITY A-RELATED"/>
    <property type="match status" value="1"/>
</dbReference>
<proteinExistence type="inferred from homology"/>
<keyword evidence="3" id="KW-0963">Cytoplasm</keyword>
<protein>
    <submittedName>
        <fullName evidence="5">Ubiquitin thioesterase otulin-like</fullName>
    </submittedName>
</protein>
<evidence type="ECO:0000256" key="3">
    <source>
        <dbReference type="ARBA" id="ARBA00022490"/>
    </source>
</evidence>
<dbReference type="EMBL" id="JAHFZB010000003">
    <property type="protein sequence ID" value="KAK6492161.1"/>
    <property type="molecule type" value="Genomic_DNA"/>
</dbReference>
<dbReference type="Pfam" id="PF16218">
    <property type="entry name" value="Peptidase_C101"/>
    <property type="match status" value="1"/>
</dbReference>
<accession>A0ABR1A543</accession>
<evidence type="ECO:0000256" key="1">
    <source>
        <dbReference type="ARBA" id="ARBA00004496"/>
    </source>
</evidence>
<comment type="subcellular location">
    <subcellularLocation>
        <location evidence="1">Cytoplasm</location>
    </subcellularLocation>
</comment>
<dbReference type="PANTHER" id="PTHR33662:SF3">
    <property type="entry name" value="FIBROUS SHEATH CABYR-BINDING PROTEIN-LIKE-RELATED"/>
    <property type="match status" value="1"/>
</dbReference>
<evidence type="ECO:0000313" key="6">
    <source>
        <dbReference type="Proteomes" id="UP001369086"/>
    </source>
</evidence>
<keyword evidence="4" id="KW-0812">Transmembrane</keyword>
<feature type="transmembrane region" description="Helical" evidence="4">
    <location>
        <begin position="21"/>
        <end position="43"/>
    </location>
</feature>
<comment type="caution">
    <text evidence="5">The sequence shown here is derived from an EMBL/GenBank/DDBJ whole genome shotgun (WGS) entry which is preliminary data.</text>
</comment>
<comment type="similarity">
    <text evidence="2">Belongs to the peptidase C65 family. Otulin subfamily.</text>
</comment>
<evidence type="ECO:0000256" key="2">
    <source>
        <dbReference type="ARBA" id="ARBA00010267"/>
    </source>
</evidence>
<evidence type="ECO:0000313" key="5">
    <source>
        <dbReference type="EMBL" id="KAK6492161.1"/>
    </source>
</evidence>